<feature type="transmembrane region" description="Helical" evidence="1">
    <location>
        <begin position="111"/>
        <end position="133"/>
    </location>
</feature>
<evidence type="ECO:0000313" key="3">
    <source>
        <dbReference type="Proteomes" id="UP000664904"/>
    </source>
</evidence>
<geneLocation type="plasmid" evidence="2 3">
    <name>unnamed5</name>
</geneLocation>
<evidence type="ECO:0000313" key="2">
    <source>
        <dbReference type="EMBL" id="QTH73045.1"/>
    </source>
</evidence>
<organism evidence="2 3">
    <name type="scientific">Pseudoalteromonas xiamenensis</name>
    <dbReference type="NCBI Taxonomy" id="882626"/>
    <lineage>
        <taxon>Bacteria</taxon>
        <taxon>Pseudomonadati</taxon>
        <taxon>Pseudomonadota</taxon>
        <taxon>Gammaproteobacteria</taxon>
        <taxon>Alteromonadales</taxon>
        <taxon>Pseudoalteromonadaceae</taxon>
        <taxon>Pseudoalteromonas</taxon>
    </lineage>
</organism>
<feature type="transmembrane region" description="Helical" evidence="1">
    <location>
        <begin position="6"/>
        <end position="26"/>
    </location>
</feature>
<reference evidence="2" key="1">
    <citation type="submission" date="2021-03" db="EMBL/GenBank/DDBJ databases">
        <title>Complete Genome of Pseudoalteromonas xiamenensis STKMTI.2, a new potential marine bacterium producing anti-Vibrio compounds.</title>
        <authorList>
            <person name="Handayani D.P."/>
            <person name="Isnansetyo A."/>
            <person name="Istiqomah I."/>
            <person name="Jumina J."/>
        </authorList>
    </citation>
    <scope>NUCLEOTIDE SEQUENCE</scope>
    <source>
        <strain evidence="2">STKMTI.2</strain>
        <plasmid evidence="2">unnamed5</plasmid>
    </source>
</reference>
<keyword evidence="1" id="KW-0472">Membrane</keyword>
<sequence length="134" mass="14808">MGIDYLNWFAVFVAAVSSFILGGIWYSPWLFQRAWMEECGLTELDLKQSDVKKTFGGSFLLTLLASVMLGIVLGPEPQLGKSVLTGLIIGVCWVASSFGVSYLFEQRSRKLFLINGGYHVFQFITMGLIIGLIG</sequence>
<gene>
    <name evidence="2" type="ORF">J5O05_19685</name>
</gene>
<dbReference type="Proteomes" id="UP000664904">
    <property type="component" value="Plasmid unnamed5"/>
</dbReference>
<dbReference type="Pfam" id="PF08570">
    <property type="entry name" value="DUF1761"/>
    <property type="match status" value="1"/>
</dbReference>
<keyword evidence="1" id="KW-0812">Transmembrane</keyword>
<evidence type="ECO:0000256" key="1">
    <source>
        <dbReference type="SAM" id="Phobius"/>
    </source>
</evidence>
<keyword evidence="3" id="KW-1185">Reference proteome</keyword>
<proteinExistence type="predicted"/>
<dbReference type="RefSeq" id="WP_208844664.1">
    <property type="nucleotide sequence ID" value="NZ_CP072135.1"/>
</dbReference>
<dbReference type="EMBL" id="CP072135">
    <property type="protein sequence ID" value="QTH73045.1"/>
    <property type="molecule type" value="Genomic_DNA"/>
</dbReference>
<name>A0A975HPA1_9GAMM</name>
<accession>A0A975HPA1</accession>
<dbReference type="InterPro" id="IPR013879">
    <property type="entry name" value="DUF1761"/>
</dbReference>
<dbReference type="KEGG" id="pxi:J5O05_19685"/>
<protein>
    <submittedName>
        <fullName evidence="2">DUF1761 domain-containing protein</fullName>
    </submittedName>
</protein>
<feature type="transmembrane region" description="Helical" evidence="1">
    <location>
        <begin position="54"/>
        <end position="72"/>
    </location>
</feature>
<feature type="transmembrane region" description="Helical" evidence="1">
    <location>
        <begin position="84"/>
        <end position="104"/>
    </location>
</feature>
<keyword evidence="2" id="KW-0614">Plasmid</keyword>
<keyword evidence="1" id="KW-1133">Transmembrane helix</keyword>
<dbReference type="AlphaFoldDB" id="A0A975HPA1"/>